<reference evidence="2" key="1">
    <citation type="submission" date="2022-11" db="UniProtKB">
        <authorList>
            <consortium name="WormBaseParasite"/>
        </authorList>
    </citation>
    <scope>IDENTIFICATION</scope>
</reference>
<protein>
    <submittedName>
        <fullName evidence="2">Uncharacterized protein</fullName>
    </submittedName>
</protein>
<dbReference type="Proteomes" id="UP000887561">
    <property type="component" value="Unplaced"/>
</dbReference>
<dbReference type="AlphaFoldDB" id="A0A915MX34"/>
<accession>A0A915MX34</accession>
<dbReference type="WBParaSite" id="scaffold52023_cov431.g25328">
    <property type="protein sequence ID" value="scaffold52023_cov431.g25328"/>
    <property type="gene ID" value="scaffold52023_cov431.g25328"/>
</dbReference>
<proteinExistence type="predicted"/>
<evidence type="ECO:0000313" key="1">
    <source>
        <dbReference type="Proteomes" id="UP000887561"/>
    </source>
</evidence>
<evidence type="ECO:0000313" key="2">
    <source>
        <dbReference type="WBParaSite" id="scaffold52023_cov431.g25328"/>
    </source>
</evidence>
<name>A0A915MX34_MELJA</name>
<organism evidence="1 2">
    <name type="scientific">Meloidogyne javanica</name>
    <name type="common">Root-knot nematode worm</name>
    <dbReference type="NCBI Taxonomy" id="6303"/>
    <lineage>
        <taxon>Eukaryota</taxon>
        <taxon>Metazoa</taxon>
        <taxon>Ecdysozoa</taxon>
        <taxon>Nematoda</taxon>
        <taxon>Chromadorea</taxon>
        <taxon>Rhabditida</taxon>
        <taxon>Tylenchina</taxon>
        <taxon>Tylenchomorpha</taxon>
        <taxon>Tylenchoidea</taxon>
        <taxon>Meloidogynidae</taxon>
        <taxon>Meloidogyninae</taxon>
        <taxon>Meloidogyne</taxon>
        <taxon>Meloidogyne incognita group</taxon>
    </lineage>
</organism>
<sequence>MRIHADSDHNVPDEFLAVQHDHPPEYEKSYEIVRN</sequence>
<keyword evidence="1" id="KW-1185">Reference proteome</keyword>